<dbReference type="AlphaFoldDB" id="A0A7Y9GPA6"/>
<gene>
    <name evidence="2" type="ORF">BJ991_002174</name>
</gene>
<accession>A0A7Y9GPA6</accession>
<name>A0A7Y9GPA6_9MICO</name>
<comment type="caution">
    <text evidence="2">The sequence shown here is derived from an EMBL/GenBank/DDBJ whole genome shotgun (WGS) entry which is preliminary data.</text>
</comment>
<dbReference type="EMBL" id="JACCBV010000001">
    <property type="protein sequence ID" value="NYE20146.1"/>
    <property type="molecule type" value="Genomic_DNA"/>
</dbReference>
<evidence type="ECO:0000313" key="2">
    <source>
        <dbReference type="EMBL" id="NYE20146.1"/>
    </source>
</evidence>
<organism evidence="2 3">
    <name type="scientific">Microbacterium immunditiarum</name>
    <dbReference type="NCBI Taxonomy" id="337480"/>
    <lineage>
        <taxon>Bacteria</taxon>
        <taxon>Bacillati</taxon>
        <taxon>Actinomycetota</taxon>
        <taxon>Actinomycetes</taxon>
        <taxon>Micrococcales</taxon>
        <taxon>Microbacteriaceae</taxon>
        <taxon>Microbacterium</taxon>
    </lineage>
</organism>
<evidence type="ECO:0000313" key="3">
    <source>
        <dbReference type="Proteomes" id="UP000576969"/>
    </source>
</evidence>
<evidence type="ECO:0000256" key="1">
    <source>
        <dbReference type="SAM" id="MobiDB-lite"/>
    </source>
</evidence>
<protein>
    <submittedName>
        <fullName evidence="2">Uncharacterized protein</fullName>
    </submittedName>
</protein>
<dbReference type="Proteomes" id="UP000576969">
    <property type="component" value="Unassembled WGS sequence"/>
</dbReference>
<feature type="region of interest" description="Disordered" evidence="1">
    <location>
        <begin position="94"/>
        <end position="114"/>
    </location>
</feature>
<reference evidence="2 3" key="1">
    <citation type="submission" date="2020-07" db="EMBL/GenBank/DDBJ databases">
        <title>Sequencing the genomes of 1000 actinobacteria strains.</title>
        <authorList>
            <person name="Klenk H.-P."/>
        </authorList>
    </citation>
    <scope>NUCLEOTIDE SEQUENCE [LARGE SCALE GENOMIC DNA]</scope>
    <source>
        <strain evidence="2 3">DSM 24662</strain>
    </source>
</reference>
<proteinExistence type="predicted"/>
<dbReference type="RefSeq" id="WP_179489877.1">
    <property type="nucleotide sequence ID" value="NZ_JACCBV010000001.1"/>
</dbReference>
<keyword evidence="3" id="KW-1185">Reference proteome</keyword>
<sequence length="346" mass="37975">MIALRSYVGRSDPTTEFERRLAEALKDAGIGFDEVGPIVERWDAVPAEVRARRYGPLAAKEHLGGVEPFDVAAQSRRRSRQVRVEATNPIVTPRGRVSAGEFDRGAGGASRDVQGEGAEEVPLIEYLVTYEGIHCIDETGPDWLASDEPYVVTSAIYIDAAGRNKEETVRHPFAGNGQGYYGNVDSGSTRVGPRAAVWLGTTHSVRVGVSFMTTFVEHTFGDEEEVKATIAKCVRIAQYVVATKYPTIGVVAELEEVREIVVDLVFALLELVGLADTIINEPTVVVFTFGELDEMSRTEPTPFLTQSGAYTNLRYHFIMSDDEKDYVAAYQIHRTPPLPPLGPVLL</sequence>